<dbReference type="SUPFAM" id="SSF54975">
    <property type="entry name" value="Acylphosphatase/BLUF domain-like"/>
    <property type="match status" value="1"/>
</dbReference>
<dbReference type="Proteomes" id="UP000021108">
    <property type="component" value="Unassembled WGS sequence"/>
</dbReference>
<gene>
    <name evidence="2" type="ORF">J506_4008</name>
</gene>
<dbReference type="EMBL" id="JEXD01000080">
    <property type="protein sequence ID" value="EXC03991.1"/>
    <property type="molecule type" value="Genomic_DNA"/>
</dbReference>
<comment type="caution">
    <text evidence="2">The sequence shown here is derived from an EMBL/GenBank/DDBJ whole genome shotgun (WGS) entry which is preliminary data.</text>
</comment>
<dbReference type="SMR" id="A0A009P7J5"/>
<dbReference type="RefSeq" id="WP_001102886.1">
    <property type="nucleotide sequence ID" value="NZ_JEXD01000080.1"/>
</dbReference>
<dbReference type="Pfam" id="PF04940">
    <property type="entry name" value="BLUF"/>
    <property type="match status" value="1"/>
</dbReference>
<dbReference type="GO" id="GO:0009882">
    <property type="term" value="F:blue light photoreceptor activity"/>
    <property type="evidence" value="ECO:0007669"/>
    <property type="project" value="InterPro"/>
</dbReference>
<evidence type="ECO:0000259" key="1">
    <source>
        <dbReference type="PROSITE" id="PS50925"/>
    </source>
</evidence>
<organism evidence="2 3">
    <name type="scientific">Acinetobacter baumannii 625974</name>
    <dbReference type="NCBI Taxonomy" id="1310607"/>
    <lineage>
        <taxon>Bacteria</taxon>
        <taxon>Pseudomonadati</taxon>
        <taxon>Pseudomonadota</taxon>
        <taxon>Gammaproteobacteria</taxon>
        <taxon>Moraxellales</taxon>
        <taxon>Moraxellaceae</taxon>
        <taxon>Acinetobacter</taxon>
        <taxon>Acinetobacter calcoaceticus/baumannii complex</taxon>
    </lineage>
</organism>
<feature type="domain" description="BLUF" evidence="1">
    <location>
        <begin position="2"/>
        <end position="95"/>
    </location>
</feature>
<reference evidence="2 3" key="1">
    <citation type="submission" date="2014-02" db="EMBL/GenBank/DDBJ databases">
        <title>Comparative genomics and transcriptomics to identify genetic mechanisms underlying the emergence of carbapenem resistant Acinetobacter baumannii (CRAb).</title>
        <authorList>
            <person name="Harris A.D."/>
            <person name="Johnson K.J."/>
            <person name="George J."/>
            <person name="Shefchek K."/>
            <person name="Daugherty S.C."/>
            <person name="Parankush S."/>
            <person name="Sadzewicz L."/>
            <person name="Tallon L."/>
            <person name="Sengamalay N."/>
            <person name="Hazen T.H."/>
            <person name="Rasko D.A."/>
        </authorList>
    </citation>
    <scope>NUCLEOTIDE SEQUENCE [LARGE SCALE GENOMIC DNA]</scope>
    <source>
        <strain evidence="2 3">625974</strain>
    </source>
</reference>
<sequence>MNVRLCYASQRNEKNEDLLQDLRDILTEARDFNDLNGICGVLYYADNAFFQCLEGEQEVVERLFEKIQKDQRHYNIKCLCTYSIDEHSFQRWSMKYVQRNTNIEAFFLNMGENTFNPLLLNQQNLKFFLNELLIAEQTKMNTVKKVGMVNRGVNPF</sequence>
<accession>A0A009P7J5</accession>
<dbReference type="GO" id="GO:0071949">
    <property type="term" value="F:FAD binding"/>
    <property type="evidence" value="ECO:0007669"/>
    <property type="project" value="InterPro"/>
</dbReference>
<dbReference type="PATRIC" id="fig|1310607.3.peg.3863"/>
<dbReference type="InterPro" id="IPR007024">
    <property type="entry name" value="BLUF_domain"/>
</dbReference>
<dbReference type="Gene3D" id="3.30.70.100">
    <property type="match status" value="1"/>
</dbReference>
<evidence type="ECO:0000313" key="3">
    <source>
        <dbReference type="Proteomes" id="UP000021108"/>
    </source>
</evidence>
<dbReference type="InterPro" id="IPR036046">
    <property type="entry name" value="Acylphosphatase-like_dom_sf"/>
</dbReference>
<proteinExistence type="predicted"/>
<dbReference type="SMART" id="SM01034">
    <property type="entry name" value="BLUF"/>
    <property type="match status" value="1"/>
</dbReference>
<evidence type="ECO:0000313" key="2">
    <source>
        <dbReference type="EMBL" id="EXC03991.1"/>
    </source>
</evidence>
<name>A0A009P7J5_ACIBA</name>
<protein>
    <submittedName>
        <fullName evidence="2">Sensors of blue-light using FAD family protein</fullName>
    </submittedName>
</protein>
<dbReference type="AlphaFoldDB" id="A0A009P7J5"/>
<dbReference type="PROSITE" id="PS50925">
    <property type="entry name" value="BLUF"/>
    <property type="match status" value="1"/>
</dbReference>